<keyword evidence="5 11" id="KW-1133">Transmembrane helix</keyword>
<sequence length="125" mass="13565">MIKNILLVGVGGFMGSIARYLVYLVVGKRLVSIFPWGTLIVNVGGSLILGIFMGIMIKTTMINDNIRLLIAVGFCGSFTTFSTFAYENMFLYQQKALPTALGYTFASLVIAIAAIFGGYFIGRSL</sequence>
<keyword evidence="8 11" id="KW-0407">Ion channel</keyword>
<dbReference type="PANTHER" id="PTHR28259:SF1">
    <property type="entry name" value="FLUORIDE EXPORT PROTEIN 1-RELATED"/>
    <property type="match status" value="1"/>
</dbReference>
<dbReference type="PANTHER" id="PTHR28259">
    <property type="entry name" value="FLUORIDE EXPORT PROTEIN 1-RELATED"/>
    <property type="match status" value="1"/>
</dbReference>
<keyword evidence="7 11" id="KW-0472">Membrane</keyword>
<evidence type="ECO:0000256" key="8">
    <source>
        <dbReference type="ARBA" id="ARBA00023303"/>
    </source>
</evidence>
<comment type="activity regulation">
    <text evidence="11">Na(+) is not transported, but it plays an essential structural role and its presence is essential for fluoride channel function.</text>
</comment>
<keyword evidence="11" id="KW-0915">Sodium</keyword>
<gene>
    <name evidence="11" type="primary">fluC</name>
    <name evidence="11" type="synonym">crcB</name>
    <name evidence="12" type="ORF">C900_05472</name>
</gene>
<evidence type="ECO:0000313" key="13">
    <source>
        <dbReference type="Proteomes" id="UP000011135"/>
    </source>
</evidence>
<evidence type="ECO:0000256" key="3">
    <source>
        <dbReference type="ARBA" id="ARBA00022519"/>
    </source>
</evidence>
<keyword evidence="11" id="KW-0479">Metal-binding</keyword>
<evidence type="ECO:0000256" key="1">
    <source>
        <dbReference type="ARBA" id="ARBA00004651"/>
    </source>
</evidence>
<evidence type="ECO:0000256" key="6">
    <source>
        <dbReference type="ARBA" id="ARBA00023065"/>
    </source>
</evidence>
<evidence type="ECO:0000256" key="4">
    <source>
        <dbReference type="ARBA" id="ARBA00022692"/>
    </source>
</evidence>
<dbReference type="GO" id="GO:0046872">
    <property type="term" value="F:metal ion binding"/>
    <property type="evidence" value="ECO:0007669"/>
    <property type="project" value="UniProtKB-KW"/>
</dbReference>
<dbReference type="InterPro" id="IPR003691">
    <property type="entry name" value="FluC"/>
</dbReference>
<dbReference type="HAMAP" id="MF_00454">
    <property type="entry name" value="FluC"/>
    <property type="match status" value="1"/>
</dbReference>
<dbReference type="NCBIfam" id="TIGR00494">
    <property type="entry name" value="crcB"/>
    <property type="match status" value="1"/>
</dbReference>
<dbReference type="RefSeq" id="WP_009582566.1">
    <property type="nucleotide sequence ID" value="NZ_AMZN01000084.1"/>
</dbReference>
<feature type="transmembrane region" description="Helical" evidence="11">
    <location>
        <begin position="101"/>
        <end position="121"/>
    </location>
</feature>
<evidence type="ECO:0000256" key="2">
    <source>
        <dbReference type="ARBA" id="ARBA00022475"/>
    </source>
</evidence>
<evidence type="ECO:0000256" key="11">
    <source>
        <dbReference type="HAMAP-Rule" id="MF_00454"/>
    </source>
</evidence>
<keyword evidence="6 11" id="KW-0406">Ion transport</keyword>
<evidence type="ECO:0000256" key="5">
    <source>
        <dbReference type="ARBA" id="ARBA00022989"/>
    </source>
</evidence>
<dbReference type="GO" id="GO:0140114">
    <property type="term" value="P:cellular detoxification of fluoride"/>
    <property type="evidence" value="ECO:0007669"/>
    <property type="project" value="UniProtKB-UniRule"/>
</dbReference>
<dbReference type="GO" id="GO:0005886">
    <property type="term" value="C:plasma membrane"/>
    <property type="evidence" value="ECO:0007669"/>
    <property type="project" value="UniProtKB-SubCell"/>
</dbReference>
<organism evidence="12 13">
    <name type="scientific">Fulvivirga imtechensis AK7</name>
    <dbReference type="NCBI Taxonomy" id="1237149"/>
    <lineage>
        <taxon>Bacteria</taxon>
        <taxon>Pseudomonadati</taxon>
        <taxon>Bacteroidota</taxon>
        <taxon>Cytophagia</taxon>
        <taxon>Cytophagales</taxon>
        <taxon>Fulvivirgaceae</taxon>
        <taxon>Fulvivirga</taxon>
    </lineage>
</organism>
<keyword evidence="13" id="KW-1185">Reference proteome</keyword>
<protein>
    <recommendedName>
        <fullName evidence="11">Fluoride-specific ion channel FluC</fullName>
    </recommendedName>
</protein>
<dbReference type="STRING" id="1237149.C900_05472"/>
<dbReference type="eggNOG" id="COG0239">
    <property type="taxonomic scope" value="Bacteria"/>
</dbReference>
<dbReference type="EMBL" id="AMZN01000084">
    <property type="protein sequence ID" value="ELR69083.1"/>
    <property type="molecule type" value="Genomic_DNA"/>
</dbReference>
<proteinExistence type="inferred from homology"/>
<dbReference type="Pfam" id="PF02537">
    <property type="entry name" value="CRCB"/>
    <property type="match status" value="1"/>
</dbReference>
<comment type="catalytic activity">
    <reaction evidence="10">
        <text>fluoride(in) = fluoride(out)</text>
        <dbReference type="Rhea" id="RHEA:76159"/>
        <dbReference type="ChEBI" id="CHEBI:17051"/>
    </reaction>
    <physiologicalReaction direction="left-to-right" evidence="10">
        <dbReference type="Rhea" id="RHEA:76160"/>
    </physiologicalReaction>
</comment>
<comment type="function">
    <text evidence="11">Fluoride-specific ion channel. Important for reducing fluoride concentration in the cell, thus reducing its toxicity.</text>
</comment>
<feature type="transmembrane region" description="Helical" evidence="11">
    <location>
        <begin position="33"/>
        <end position="56"/>
    </location>
</feature>
<comment type="similarity">
    <text evidence="9 11">Belongs to the fluoride channel Fluc/FEX (TC 1.A.43) family.</text>
</comment>
<keyword evidence="2 11" id="KW-1003">Cell membrane</keyword>
<comment type="caution">
    <text evidence="12">The sequence shown here is derived from an EMBL/GenBank/DDBJ whole genome shotgun (WGS) entry which is preliminary data.</text>
</comment>
<accession>L8JLF3</accession>
<evidence type="ECO:0000256" key="7">
    <source>
        <dbReference type="ARBA" id="ARBA00023136"/>
    </source>
</evidence>
<evidence type="ECO:0000256" key="9">
    <source>
        <dbReference type="ARBA" id="ARBA00035120"/>
    </source>
</evidence>
<evidence type="ECO:0000313" key="12">
    <source>
        <dbReference type="EMBL" id="ELR69083.1"/>
    </source>
</evidence>
<keyword evidence="4 11" id="KW-0812">Transmembrane</keyword>
<evidence type="ECO:0000256" key="10">
    <source>
        <dbReference type="ARBA" id="ARBA00035585"/>
    </source>
</evidence>
<dbReference type="GO" id="GO:0062054">
    <property type="term" value="F:fluoride channel activity"/>
    <property type="evidence" value="ECO:0007669"/>
    <property type="project" value="UniProtKB-UniRule"/>
</dbReference>
<dbReference type="Proteomes" id="UP000011135">
    <property type="component" value="Unassembled WGS sequence"/>
</dbReference>
<name>L8JLF3_9BACT</name>
<reference evidence="12 13" key="1">
    <citation type="submission" date="2012-12" db="EMBL/GenBank/DDBJ databases">
        <title>Genome assembly of Fulvivirga imtechensis AK7.</title>
        <authorList>
            <person name="Nupur N."/>
            <person name="Khatri I."/>
            <person name="Kumar R."/>
            <person name="Subramanian S."/>
            <person name="Pinnaka A."/>
        </authorList>
    </citation>
    <scope>NUCLEOTIDE SEQUENCE [LARGE SCALE GENOMIC DNA]</scope>
    <source>
        <strain evidence="12 13">AK7</strain>
    </source>
</reference>
<keyword evidence="3" id="KW-0997">Cell inner membrane</keyword>
<feature type="binding site" evidence="11">
    <location>
        <position position="79"/>
    </location>
    <ligand>
        <name>Na(+)</name>
        <dbReference type="ChEBI" id="CHEBI:29101"/>
        <note>structural</note>
    </ligand>
</feature>
<feature type="transmembrane region" description="Helical" evidence="11">
    <location>
        <begin position="5"/>
        <end position="27"/>
    </location>
</feature>
<feature type="binding site" evidence="11">
    <location>
        <position position="76"/>
    </location>
    <ligand>
        <name>Na(+)</name>
        <dbReference type="ChEBI" id="CHEBI:29101"/>
        <note>structural</note>
    </ligand>
</feature>
<dbReference type="AlphaFoldDB" id="L8JLF3"/>
<feature type="transmembrane region" description="Helical" evidence="11">
    <location>
        <begin position="68"/>
        <end position="86"/>
    </location>
</feature>
<comment type="subcellular location">
    <subcellularLocation>
        <location evidence="1 11">Cell membrane</location>
        <topology evidence="1 11">Multi-pass membrane protein</topology>
    </subcellularLocation>
</comment>
<keyword evidence="11" id="KW-0813">Transport</keyword>